<accession>A0A286D9M9</accession>
<dbReference type="PANTHER" id="PTHR37549">
    <property type="entry name" value="LIPOPROTEIN LPRI"/>
    <property type="match status" value="1"/>
</dbReference>
<feature type="chain" id="PRO_5012718814" description="Lysozyme inhibitor LprI N-terminal domain-containing protein" evidence="1">
    <location>
        <begin position="23"/>
        <end position="346"/>
    </location>
</feature>
<dbReference type="PANTHER" id="PTHR37549:SF1">
    <property type="entry name" value="LIPOPROTEIN LPRI"/>
    <property type="match status" value="1"/>
</dbReference>
<reference evidence="2 3" key="1">
    <citation type="submission" date="2017-09" db="EMBL/GenBank/DDBJ databases">
        <authorList>
            <person name="Ehlers B."/>
            <person name="Leendertz F.H."/>
        </authorList>
    </citation>
    <scope>NUCLEOTIDE SEQUENCE [LARGE SCALE GENOMIC DNA]</scope>
    <source>
        <strain evidence="2 3">CGMCC 1.10978</strain>
    </source>
</reference>
<keyword evidence="1" id="KW-0732">Signal</keyword>
<evidence type="ECO:0000313" key="2">
    <source>
        <dbReference type="EMBL" id="SOD55366.1"/>
    </source>
</evidence>
<dbReference type="AlphaFoldDB" id="A0A286D9M9"/>
<evidence type="ECO:0000256" key="1">
    <source>
        <dbReference type="SAM" id="SignalP"/>
    </source>
</evidence>
<sequence length="346" mass="37028">MRTAIMMGLACALAGLPALALAAGFDCGKARTATERAICADAATGALDAALAARWREALARSRYPAELKTDQLQWLAERNQCRDDAACLRRSYTRRLAELAPAAVEGVFDWSGEWTRIGGHSSPSALSIERLDADRYRIGLDASAGANMGGYSGDAQLDGDTLRLQGGDDSDPDCRMLLRRVHRQIELEQSQGHCGAGAGVHYAGRYIADAGGGAAPVWNLLNLGIVATPAHDKALRDLLGQDDYAALVARIDLGSALADEDGFGATVGDYAVRGIANNTRGLLMQTGDGRLWVALLDFDSQGKSEVRYYSNVPGWTGKLPRTAVAWLESIRGSVPLRMMSEPDYR</sequence>
<dbReference type="Proteomes" id="UP000219374">
    <property type="component" value="Unassembled WGS sequence"/>
</dbReference>
<evidence type="ECO:0008006" key="4">
    <source>
        <dbReference type="Google" id="ProtNLM"/>
    </source>
</evidence>
<evidence type="ECO:0000313" key="3">
    <source>
        <dbReference type="Proteomes" id="UP000219374"/>
    </source>
</evidence>
<organism evidence="2 3">
    <name type="scientific">Pseudoxanthomonas wuyuanensis</name>
    <dbReference type="NCBI Taxonomy" id="1073196"/>
    <lineage>
        <taxon>Bacteria</taxon>
        <taxon>Pseudomonadati</taxon>
        <taxon>Pseudomonadota</taxon>
        <taxon>Gammaproteobacteria</taxon>
        <taxon>Lysobacterales</taxon>
        <taxon>Lysobacteraceae</taxon>
        <taxon>Pseudoxanthomonas</taxon>
    </lineage>
</organism>
<dbReference type="RefSeq" id="WP_141400818.1">
    <property type="nucleotide sequence ID" value="NZ_OCND01000007.1"/>
</dbReference>
<protein>
    <recommendedName>
        <fullName evidence="4">Lysozyme inhibitor LprI N-terminal domain-containing protein</fullName>
    </recommendedName>
</protein>
<dbReference type="InterPro" id="IPR052755">
    <property type="entry name" value="Lysozyme_Inhibitor_LprI"/>
</dbReference>
<feature type="signal peptide" evidence="1">
    <location>
        <begin position="1"/>
        <end position="22"/>
    </location>
</feature>
<dbReference type="EMBL" id="OCND01000007">
    <property type="protein sequence ID" value="SOD55366.1"/>
    <property type="molecule type" value="Genomic_DNA"/>
</dbReference>
<dbReference type="OrthoDB" id="5957809at2"/>
<proteinExistence type="predicted"/>
<gene>
    <name evidence="2" type="ORF">SAMN06296416_10744</name>
</gene>
<keyword evidence="3" id="KW-1185">Reference proteome</keyword>
<name>A0A286D9M9_9GAMM</name>
<dbReference type="GO" id="GO:0005576">
    <property type="term" value="C:extracellular region"/>
    <property type="evidence" value="ECO:0007669"/>
    <property type="project" value="TreeGrafter"/>
</dbReference>